<feature type="compositionally biased region" description="Low complexity" evidence="1">
    <location>
        <begin position="73"/>
        <end position="83"/>
    </location>
</feature>
<dbReference type="InterPro" id="IPR037460">
    <property type="entry name" value="SEST-like"/>
</dbReference>
<dbReference type="PANTHER" id="PTHR37981">
    <property type="entry name" value="LIPASE 2"/>
    <property type="match status" value="1"/>
</dbReference>
<evidence type="ECO:0000313" key="3">
    <source>
        <dbReference type="EMBL" id="MCQ8181228.1"/>
    </source>
</evidence>
<sequence>MTNTIYCALTMTLVLTFTEAWSQDHWVDAAQGERSKVARTPWHPSYTDGQTQVAAAESTGKPPLNKPELRKYQLPQQQQISKQPATPSKPSGVAVPGGVKRPSSHIPEPGRGDLPHKIPEPPVSHQEPSKVPKPEPKPPSPPLPKQDFSQLSFDWSLPEHYGFDNNQNGRIDIPNTRSYVQNTDACPSETNEGDNAPTRFPVSFTVNGLPATASPVVTFKIQGENLSTPISKVVRHPDWLRSISVCLPEGRYEVELQASDPIAGSRYIRRDITVEDFLIAVLGDSYASGEGNPEERLTFDINSITDAVRIFGSGELPKNACSIWADDGSTPASPGVPPNTRQSIDHQRSHRSSISAGSQLALELERQSPKWSVTLVHLAQSGATTNNGVLGTYKGRAGCNYNNDAMSPQLNELKSLVGSRKIDALIMSIGGNDAGFANTLFSLLMREPGISQALSRVTLSKIEHAIKSGKWQDFEQKIGMFGLVTKFSDGDPGLLGLPSQYRAIAQRLQLDYSDKQLSKVYLTEYPDFSTYLENVRTIPTPKPDVPDLSAYLVTGPNTRVSTPLPLPYVIKPHIATCDHVLNRVANQLQGGLMPDGKLEIGRGELNWARTNALEPLNRVLRQAANEHNWTFVDGILEGTKGHGLCVSKPYEPQDYAPRLPVPDRTAENIRFFRAGEESYAIQGSGQGFSGIEKNTGMVHPNEFGHYVIKEKIKSKMALPEIVDNEICNPCSIMK</sequence>
<evidence type="ECO:0000256" key="2">
    <source>
        <dbReference type="SAM" id="SignalP"/>
    </source>
</evidence>
<dbReference type="SUPFAM" id="SSF52266">
    <property type="entry name" value="SGNH hydrolase"/>
    <property type="match status" value="2"/>
</dbReference>
<keyword evidence="4" id="KW-1185">Reference proteome</keyword>
<evidence type="ECO:0000313" key="4">
    <source>
        <dbReference type="Proteomes" id="UP001524569"/>
    </source>
</evidence>
<dbReference type="Gene3D" id="3.40.50.1110">
    <property type="entry name" value="SGNH hydrolase"/>
    <property type="match status" value="2"/>
</dbReference>
<accession>A0ABT1UG65</accession>
<dbReference type="RefSeq" id="WP_256610518.1">
    <property type="nucleotide sequence ID" value="NZ_JANIBM010000008.1"/>
</dbReference>
<feature type="region of interest" description="Disordered" evidence="1">
    <location>
        <begin position="36"/>
        <end position="149"/>
    </location>
</feature>
<proteinExistence type="predicted"/>
<feature type="chain" id="PRO_5047056484" description="SGNH hydrolase-type esterase domain-containing protein" evidence="2">
    <location>
        <begin position="23"/>
        <end position="734"/>
    </location>
</feature>
<feature type="compositionally biased region" description="Basic and acidic residues" evidence="1">
    <location>
        <begin position="127"/>
        <end position="136"/>
    </location>
</feature>
<name>A0ABT1UG65_9GAMM</name>
<feature type="region of interest" description="Disordered" evidence="1">
    <location>
        <begin position="327"/>
        <end position="350"/>
    </location>
</feature>
<protein>
    <recommendedName>
        <fullName evidence="5">SGNH hydrolase-type esterase domain-containing protein</fullName>
    </recommendedName>
</protein>
<gene>
    <name evidence="3" type="ORF">NP603_08915</name>
</gene>
<dbReference type="PANTHER" id="PTHR37981:SF1">
    <property type="entry name" value="SGNH HYDROLASE-TYPE ESTERASE DOMAIN-CONTAINING PROTEIN"/>
    <property type="match status" value="1"/>
</dbReference>
<evidence type="ECO:0008006" key="5">
    <source>
        <dbReference type="Google" id="ProtNLM"/>
    </source>
</evidence>
<keyword evidence="2" id="KW-0732">Signal</keyword>
<feature type="compositionally biased region" description="Basic and acidic residues" evidence="1">
    <location>
        <begin position="108"/>
        <end position="119"/>
    </location>
</feature>
<feature type="signal peptide" evidence="2">
    <location>
        <begin position="1"/>
        <end position="22"/>
    </location>
</feature>
<dbReference type="EMBL" id="JANIBM010000008">
    <property type="protein sequence ID" value="MCQ8181228.1"/>
    <property type="molecule type" value="Genomic_DNA"/>
</dbReference>
<organism evidence="3 4">
    <name type="scientific">Methylomonas aurea</name>
    <dbReference type="NCBI Taxonomy" id="2952224"/>
    <lineage>
        <taxon>Bacteria</taxon>
        <taxon>Pseudomonadati</taxon>
        <taxon>Pseudomonadota</taxon>
        <taxon>Gammaproteobacteria</taxon>
        <taxon>Methylococcales</taxon>
        <taxon>Methylococcaceae</taxon>
        <taxon>Methylomonas</taxon>
    </lineage>
</organism>
<comment type="caution">
    <text evidence="3">The sequence shown here is derived from an EMBL/GenBank/DDBJ whole genome shotgun (WGS) entry which is preliminary data.</text>
</comment>
<evidence type="ECO:0000256" key="1">
    <source>
        <dbReference type="SAM" id="MobiDB-lite"/>
    </source>
</evidence>
<reference evidence="3 4" key="1">
    <citation type="submission" date="2022-07" db="EMBL/GenBank/DDBJ databases">
        <title>Methylomonas rivi sp. nov., Methylomonas rosea sp. nov., Methylomonas aureus sp. nov. and Methylomonas subterranea sp. nov., four novel methanotrophs isolated from a freshwater creek and the deep terrestrial subsurface.</title>
        <authorList>
            <person name="Abin C."/>
            <person name="Sankaranarayanan K."/>
            <person name="Garner C."/>
            <person name="Sindelar R."/>
            <person name="Kotary K."/>
            <person name="Garner R."/>
            <person name="Barclay S."/>
            <person name="Lawson P."/>
            <person name="Krumholz L."/>
        </authorList>
    </citation>
    <scope>NUCLEOTIDE SEQUENCE [LARGE SCALE GENOMIC DNA]</scope>
    <source>
        <strain evidence="3 4">SURF-1</strain>
    </source>
</reference>
<dbReference type="InterPro" id="IPR036514">
    <property type="entry name" value="SGNH_hydro_sf"/>
</dbReference>
<dbReference type="Proteomes" id="UP001524569">
    <property type="component" value="Unassembled WGS sequence"/>
</dbReference>